<dbReference type="InterPro" id="IPR026891">
    <property type="entry name" value="Fn3-like"/>
</dbReference>
<dbReference type="InterPro" id="IPR002772">
    <property type="entry name" value="Glyco_hydro_3_C"/>
</dbReference>
<dbReference type="Pfam" id="PF01915">
    <property type="entry name" value="Glyco_hydro_3_C"/>
    <property type="match status" value="1"/>
</dbReference>
<dbReference type="InterPro" id="IPR001764">
    <property type="entry name" value="Glyco_hydro_3_N"/>
</dbReference>
<dbReference type="InterPro" id="IPR017853">
    <property type="entry name" value="GH"/>
</dbReference>
<evidence type="ECO:0000313" key="15">
    <source>
        <dbReference type="EMBL" id="OZJ02438.1"/>
    </source>
</evidence>
<dbReference type="Gene3D" id="3.20.20.300">
    <property type="entry name" value="Glycoside hydrolase, family 3, N-terminal domain"/>
    <property type="match status" value="1"/>
</dbReference>
<dbReference type="InterPro" id="IPR013783">
    <property type="entry name" value="Ig-like_fold"/>
</dbReference>
<accession>A0A261XVT5</accession>
<comment type="pathway">
    <text evidence="3 12">Glycan metabolism; cellulose degradation.</text>
</comment>
<dbReference type="InterPro" id="IPR019800">
    <property type="entry name" value="Glyco_hydro_3_AS"/>
</dbReference>
<keyword evidence="16" id="KW-1185">Reference proteome</keyword>
<feature type="domain" description="Fibronectin type III-like" evidence="14">
    <location>
        <begin position="601"/>
        <end position="671"/>
    </location>
</feature>
<comment type="caution">
    <text evidence="15">The sequence shown here is derived from an EMBL/GenBank/DDBJ whole genome shotgun (WGS) entry which is preliminary data.</text>
</comment>
<sequence>MRFLSIGACLVFVASAAAAPAMPNKGHPATNDWTSAYTKAQAFVKQLNLTELVSMVTGTGGPCVGNIAPIPRVNFTGFCLQDGPLAPRVATNVTTGVAGINAAASWDKDLILSRGQYMGQEFKGLGVNMALGPMMNLLRVPRAGRNWEGFGEDPYLAGVAAFQTVTGQQSSGVITTAKHYIGNEQETDRTTSSSNIDDRTIHEVYRWPFEQAVQAGTGAIMCSYNLLNGTYACQNNKTLNGLLKGELRYKGFVMSDWGAVHDGVASALNGLDMDMPGESNHYGPNLVAAVQGGRVPQSTVAEMATRVMAAYYYTGQDQGYPTVDLNRDVQANHKVDVRTMGTASVALLRNKNNVLPLTNNTGTLAIIGSDADNGTLAQGWGSGSSTFPYLVTPLQGITARAGSSIKIVSTDSDYDTANITHIASGANVAMVFANADSGEGSDRLDLNLQNNGNELIQTVANANKNTVVVIHSVGPVLMPWIDHPNITAIVWPGLPGQESGNALADVLFGDVNPSGRLPYTIGKSESDYPADVSNAPSFPYSEGLFIGYRWFDAKNITPNFEFGFGLSYTTFKYSGISFRKAGQRVTVTVQVHNSGKLDGAEVAQLYLGFPSSVGEPPKILRGFDKVFLKAGASTTVTFKLTPASDMSYWDVQQQAWVVPSGTFAAYVGASSRDIRQTATLN</sequence>
<dbReference type="FunFam" id="2.60.40.10:FF:000495">
    <property type="entry name" value="Periplasmic beta-glucosidase"/>
    <property type="match status" value="1"/>
</dbReference>
<dbReference type="GO" id="GO:0008422">
    <property type="term" value="F:beta-glucosidase activity"/>
    <property type="evidence" value="ECO:0007669"/>
    <property type="project" value="UniProtKB-EC"/>
</dbReference>
<dbReference type="EMBL" id="MVBO01000151">
    <property type="protein sequence ID" value="OZJ02438.1"/>
    <property type="molecule type" value="Genomic_DNA"/>
</dbReference>
<dbReference type="InterPro" id="IPR036881">
    <property type="entry name" value="Glyco_hydro_3_C_sf"/>
</dbReference>
<evidence type="ECO:0000256" key="11">
    <source>
        <dbReference type="ARBA" id="ARBA00024983"/>
    </source>
</evidence>
<evidence type="ECO:0000256" key="9">
    <source>
        <dbReference type="ARBA" id="ARBA00023295"/>
    </source>
</evidence>
<name>A0A261XVT5_9FUNG</name>
<evidence type="ECO:0000256" key="4">
    <source>
        <dbReference type="ARBA" id="ARBA00005336"/>
    </source>
</evidence>
<dbReference type="SUPFAM" id="SSF51445">
    <property type="entry name" value="(Trans)glycosidases"/>
    <property type="match status" value="1"/>
</dbReference>
<dbReference type="PROSITE" id="PS00775">
    <property type="entry name" value="GLYCOSYL_HYDROL_F3"/>
    <property type="match status" value="1"/>
</dbReference>
<evidence type="ECO:0000256" key="13">
    <source>
        <dbReference type="SAM" id="SignalP"/>
    </source>
</evidence>
<dbReference type="InterPro" id="IPR050288">
    <property type="entry name" value="Cellulose_deg_GH3"/>
</dbReference>
<keyword evidence="7 12" id="KW-0378">Hydrolase</keyword>
<evidence type="ECO:0000313" key="16">
    <source>
        <dbReference type="Proteomes" id="UP000242875"/>
    </source>
</evidence>
<gene>
    <name evidence="15" type="ORF">BZG36_04403</name>
</gene>
<dbReference type="FunFam" id="3.20.20.300:FF:000002">
    <property type="entry name" value="Probable beta-glucosidase"/>
    <property type="match status" value="1"/>
</dbReference>
<dbReference type="UniPathway" id="UPA00696"/>
<dbReference type="EC" id="3.2.1.21" evidence="12"/>
<comment type="subcellular location">
    <subcellularLocation>
        <location evidence="2">Secreted</location>
    </subcellularLocation>
</comment>
<dbReference type="GO" id="GO:0030245">
    <property type="term" value="P:cellulose catabolic process"/>
    <property type="evidence" value="ECO:0007669"/>
    <property type="project" value="UniProtKB-UniPathway"/>
</dbReference>
<dbReference type="Pfam" id="PF00933">
    <property type="entry name" value="Glyco_hydro_3"/>
    <property type="match status" value="1"/>
</dbReference>
<dbReference type="Proteomes" id="UP000242875">
    <property type="component" value="Unassembled WGS sequence"/>
</dbReference>
<feature type="signal peptide" evidence="13">
    <location>
        <begin position="1"/>
        <end position="18"/>
    </location>
</feature>
<evidence type="ECO:0000259" key="14">
    <source>
        <dbReference type="SMART" id="SM01217"/>
    </source>
</evidence>
<keyword evidence="8 12" id="KW-0119">Carbohydrate metabolism</keyword>
<dbReference type="PANTHER" id="PTHR42715:SF12">
    <property type="entry name" value="BETA-GLUCOSIDASE G-RELATED"/>
    <property type="match status" value="1"/>
</dbReference>
<keyword evidence="9 12" id="KW-0326">Glycosidase</keyword>
<dbReference type="Gene3D" id="2.60.40.10">
    <property type="entry name" value="Immunoglobulins"/>
    <property type="match status" value="1"/>
</dbReference>
<evidence type="ECO:0000256" key="1">
    <source>
        <dbReference type="ARBA" id="ARBA00000448"/>
    </source>
</evidence>
<dbReference type="GO" id="GO:0005576">
    <property type="term" value="C:extracellular region"/>
    <property type="evidence" value="ECO:0007669"/>
    <property type="project" value="UniProtKB-SubCell"/>
</dbReference>
<evidence type="ECO:0000256" key="7">
    <source>
        <dbReference type="ARBA" id="ARBA00022801"/>
    </source>
</evidence>
<keyword evidence="5" id="KW-0964">Secreted</keyword>
<organism evidence="15 16">
    <name type="scientific">Bifiguratus adelaidae</name>
    <dbReference type="NCBI Taxonomy" id="1938954"/>
    <lineage>
        <taxon>Eukaryota</taxon>
        <taxon>Fungi</taxon>
        <taxon>Fungi incertae sedis</taxon>
        <taxon>Mucoromycota</taxon>
        <taxon>Mucoromycotina</taxon>
        <taxon>Endogonomycetes</taxon>
        <taxon>Endogonales</taxon>
        <taxon>Endogonales incertae sedis</taxon>
        <taxon>Bifiguratus</taxon>
    </lineage>
</organism>
<dbReference type="SUPFAM" id="SSF52279">
    <property type="entry name" value="Beta-D-glucan exohydrolase, C-terminal domain"/>
    <property type="match status" value="1"/>
</dbReference>
<evidence type="ECO:0000256" key="3">
    <source>
        <dbReference type="ARBA" id="ARBA00004987"/>
    </source>
</evidence>
<dbReference type="PANTHER" id="PTHR42715">
    <property type="entry name" value="BETA-GLUCOSIDASE"/>
    <property type="match status" value="1"/>
</dbReference>
<comment type="similarity">
    <text evidence="4 12">Belongs to the glycosyl hydrolase 3 family.</text>
</comment>
<evidence type="ECO:0000256" key="2">
    <source>
        <dbReference type="ARBA" id="ARBA00004613"/>
    </source>
</evidence>
<evidence type="ECO:0000256" key="12">
    <source>
        <dbReference type="RuleBase" id="RU361161"/>
    </source>
</evidence>
<evidence type="ECO:0000256" key="5">
    <source>
        <dbReference type="ARBA" id="ARBA00022525"/>
    </source>
</evidence>
<dbReference type="OrthoDB" id="416222at2759"/>
<comment type="catalytic activity">
    <reaction evidence="1 12">
        <text>Hydrolysis of terminal, non-reducing beta-D-glucosyl residues with release of beta-D-glucose.</text>
        <dbReference type="EC" id="3.2.1.21"/>
    </reaction>
</comment>
<comment type="function">
    <text evidence="11">Beta-glucosidases are one of a number of cellulolytic enzymes involved in the degradation of cellulosic biomass. Catalyzes the last step releasing glucose from the inhibitory cellobiose.</text>
</comment>
<evidence type="ECO:0000256" key="10">
    <source>
        <dbReference type="ARBA" id="ARBA00023326"/>
    </source>
</evidence>
<dbReference type="InterPro" id="IPR036962">
    <property type="entry name" value="Glyco_hydro_3_N_sf"/>
</dbReference>
<feature type="chain" id="PRO_5012153243" description="beta-glucosidase" evidence="13">
    <location>
        <begin position="19"/>
        <end position="681"/>
    </location>
</feature>
<reference evidence="15 16" key="1">
    <citation type="journal article" date="2017" name="Mycologia">
        <title>Bifiguratus adelaidae, gen. et sp. nov., a new member of Mucoromycotina in endophytic and soil-dwelling habitats.</title>
        <authorList>
            <person name="Torres-Cruz T.J."/>
            <person name="Billingsley Tobias T.L."/>
            <person name="Almatruk M."/>
            <person name="Hesse C."/>
            <person name="Kuske C.R."/>
            <person name="Desiro A."/>
            <person name="Benucci G.M."/>
            <person name="Bonito G."/>
            <person name="Stajich J.E."/>
            <person name="Dunlap C."/>
            <person name="Arnold A.E."/>
            <person name="Porras-Alfaro A."/>
        </authorList>
    </citation>
    <scope>NUCLEOTIDE SEQUENCE [LARGE SCALE GENOMIC DNA]</scope>
    <source>
        <strain evidence="15 16">AZ0501</strain>
    </source>
</reference>
<keyword evidence="6 13" id="KW-0732">Signal</keyword>
<dbReference type="PRINTS" id="PR00133">
    <property type="entry name" value="GLHYDRLASE3"/>
</dbReference>
<dbReference type="Gene3D" id="3.40.50.1700">
    <property type="entry name" value="Glycoside hydrolase family 3 C-terminal domain"/>
    <property type="match status" value="1"/>
</dbReference>
<dbReference type="AlphaFoldDB" id="A0A261XVT5"/>
<proteinExistence type="inferred from homology"/>
<dbReference type="SMART" id="SM01217">
    <property type="entry name" value="Fn3_like"/>
    <property type="match status" value="1"/>
</dbReference>
<dbReference type="Pfam" id="PF14310">
    <property type="entry name" value="Fn3-like"/>
    <property type="match status" value="1"/>
</dbReference>
<evidence type="ECO:0000256" key="6">
    <source>
        <dbReference type="ARBA" id="ARBA00022729"/>
    </source>
</evidence>
<protein>
    <recommendedName>
        <fullName evidence="12">beta-glucosidase</fullName>
        <ecNumber evidence="12">3.2.1.21</ecNumber>
    </recommendedName>
</protein>
<keyword evidence="10 12" id="KW-0624">Polysaccharide degradation</keyword>
<feature type="non-terminal residue" evidence="15">
    <location>
        <position position="681"/>
    </location>
</feature>
<evidence type="ECO:0000256" key="8">
    <source>
        <dbReference type="ARBA" id="ARBA00023277"/>
    </source>
</evidence>